<dbReference type="EMBL" id="ML213503">
    <property type="protein sequence ID" value="TFK56453.1"/>
    <property type="molecule type" value="Genomic_DNA"/>
</dbReference>
<dbReference type="Proteomes" id="UP000305948">
    <property type="component" value="Unassembled WGS sequence"/>
</dbReference>
<sequence length="568" mass="63537">MLNSDYLPLHRDGSTLSATTRHSIDLGTWDEGADNVSDATAMSAEKDQKLRGLLIPNALIRAEAAPVTVSMPDYSIGHHATYPTPSLETQTYVKPAGTTLHGDDTRVTMTILKDRNTLGRIPNELILMIWMHLQSLLRRYERENPKPLATLPFTLSWVSRHWRVLVFNTPSFWCDMYVGEETSKQLLKLQLERTRCNPLRIHAHIAQREQAMQAMKRLMSTMASRWESLDFVLLAHAKDETSSHSSRKKIKHASVAELSIPLPELRCSRMTKLSVTGETEFPEAFPLMKRGAAQLRDLTLGSVNIKKNLHLLTGLTSLTLKDGRFLPSPRRFSEALAACPDLTVLSITGSCVSVLDDTILQANRLRALEVSLRDSDGPEDLDFGSYFFSVLRAPNVEVFRMIDCSANALRCIVAELQKHTIFTDHLTKVVLGHSGDLKMADDCATHSVSVMSLCSVFPAMQELDLCSCWTSVIKGIREAHGPGIFAPEGGICVNLRTLTVRNSSHRWNRKGTNTVPLELEDELRALITGRKAGPFAIQELCVEPNVFLNFTTLARTWFRENIKLVLLN</sequence>
<dbReference type="InterPro" id="IPR032675">
    <property type="entry name" value="LRR_dom_sf"/>
</dbReference>
<protein>
    <recommendedName>
        <fullName evidence="3">F-box domain-containing protein</fullName>
    </recommendedName>
</protein>
<reference evidence="1 2" key="1">
    <citation type="journal article" date="2019" name="Nat. Ecol. Evol.">
        <title>Megaphylogeny resolves global patterns of mushroom evolution.</title>
        <authorList>
            <person name="Varga T."/>
            <person name="Krizsan K."/>
            <person name="Foldi C."/>
            <person name="Dima B."/>
            <person name="Sanchez-Garcia M."/>
            <person name="Sanchez-Ramirez S."/>
            <person name="Szollosi G.J."/>
            <person name="Szarkandi J.G."/>
            <person name="Papp V."/>
            <person name="Albert L."/>
            <person name="Andreopoulos W."/>
            <person name="Angelini C."/>
            <person name="Antonin V."/>
            <person name="Barry K.W."/>
            <person name="Bougher N.L."/>
            <person name="Buchanan P."/>
            <person name="Buyck B."/>
            <person name="Bense V."/>
            <person name="Catcheside P."/>
            <person name="Chovatia M."/>
            <person name="Cooper J."/>
            <person name="Damon W."/>
            <person name="Desjardin D."/>
            <person name="Finy P."/>
            <person name="Geml J."/>
            <person name="Haridas S."/>
            <person name="Hughes K."/>
            <person name="Justo A."/>
            <person name="Karasinski D."/>
            <person name="Kautmanova I."/>
            <person name="Kiss B."/>
            <person name="Kocsube S."/>
            <person name="Kotiranta H."/>
            <person name="LaButti K.M."/>
            <person name="Lechner B.E."/>
            <person name="Liimatainen K."/>
            <person name="Lipzen A."/>
            <person name="Lukacs Z."/>
            <person name="Mihaltcheva S."/>
            <person name="Morgado L.N."/>
            <person name="Niskanen T."/>
            <person name="Noordeloos M.E."/>
            <person name="Ohm R.A."/>
            <person name="Ortiz-Santana B."/>
            <person name="Ovrebo C."/>
            <person name="Racz N."/>
            <person name="Riley R."/>
            <person name="Savchenko A."/>
            <person name="Shiryaev A."/>
            <person name="Soop K."/>
            <person name="Spirin V."/>
            <person name="Szebenyi C."/>
            <person name="Tomsovsky M."/>
            <person name="Tulloss R.E."/>
            <person name="Uehling J."/>
            <person name="Grigoriev I.V."/>
            <person name="Vagvolgyi C."/>
            <person name="Papp T."/>
            <person name="Martin F.M."/>
            <person name="Miettinen O."/>
            <person name="Hibbett D.S."/>
            <person name="Nagy L.G."/>
        </authorList>
    </citation>
    <scope>NUCLEOTIDE SEQUENCE [LARGE SCALE GENOMIC DNA]</scope>
    <source>
        <strain evidence="1 2">OMC1185</strain>
    </source>
</reference>
<evidence type="ECO:0000313" key="2">
    <source>
        <dbReference type="Proteomes" id="UP000305948"/>
    </source>
</evidence>
<dbReference type="Gene3D" id="3.80.10.10">
    <property type="entry name" value="Ribonuclease Inhibitor"/>
    <property type="match status" value="1"/>
</dbReference>
<evidence type="ECO:0000313" key="1">
    <source>
        <dbReference type="EMBL" id="TFK56453.1"/>
    </source>
</evidence>
<dbReference type="OrthoDB" id="2653019at2759"/>
<name>A0A5C3NGH5_9AGAM</name>
<keyword evidence="2" id="KW-1185">Reference proteome</keyword>
<organism evidence="1 2">
    <name type="scientific">Heliocybe sulcata</name>
    <dbReference type="NCBI Taxonomy" id="5364"/>
    <lineage>
        <taxon>Eukaryota</taxon>
        <taxon>Fungi</taxon>
        <taxon>Dikarya</taxon>
        <taxon>Basidiomycota</taxon>
        <taxon>Agaricomycotina</taxon>
        <taxon>Agaricomycetes</taxon>
        <taxon>Gloeophyllales</taxon>
        <taxon>Gloeophyllaceae</taxon>
        <taxon>Heliocybe</taxon>
    </lineage>
</organism>
<dbReference type="SUPFAM" id="SSF52047">
    <property type="entry name" value="RNI-like"/>
    <property type="match status" value="1"/>
</dbReference>
<proteinExistence type="predicted"/>
<evidence type="ECO:0008006" key="3">
    <source>
        <dbReference type="Google" id="ProtNLM"/>
    </source>
</evidence>
<gene>
    <name evidence="1" type="ORF">OE88DRAFT_1729951</name>
</gene>
<accession>A0A5C3NGH5</accession>
<dbReference type="AlphaFoldDB" id="A0A5C3NGH5"/>
<dbReference type="STRING" id="5364.A0A5C3NGH5"/>